<reference evidence="1 2" key="1">
    <citation type="submission" date="2019-05" db="EMBL/GenBank/DDBJ databases">
        <title>Another draft genome of Portunus trituberculatus and its Hox gene families provides insights of decapod evolution.</title>
        <authorList>
            <person name="Jeong J.-H."/>
            <person name="Song I."/>
            <person name="Kim S."/>
            <person name="Choi T."/>
            <person name="Kim D."/>
            <person name="Ryu S."/>
            <person name="Kim W."/>
        </authorList>
    </citation>
    <scope>NUCLEOTIDE SEQUENCE [LARGE SCALE GENOMIC DNA]</scope>
    <source>
        <tissue evidence="1">Muscle</tissue>
    </source>
</reference>
<dbReference type="EMBL" id="VSRR010000551">
    <property type="protein sequence ID" value="MPC16951.1"/>
    <property type="molecule type" value="Genomic_DNA"/>
</dbReference>
<organism evidence="1 2">
    <name type="scientific">Portunus trituberculatus</name>
    <name type="common">Swimming crab</name>
    <name type="synonym">Neptunus trituberculatus</name>
    <dbReference type="NCBI Taxonomy" id="210409"/>
    <lineage>
        <taxon>Eukaryota</taxon>
        <taxon>Metazoa</taxon>
        <taxon>Ecdysozoa</taxon>
        <taxon>Arthropoda</taxon>
        <taxon>Crustacea</taxon>
        <taxon>Multicrustacea</taxon>
        <taxon>Malacostraca</taxon>
        <taxon>Eumalacostraca</taxon>
        <taxon>Eucarida</taxon>
        <taxon>Decapoda</taxon>
        <taxon>Pleocyemata</taxon>
        <taxon>Brachyura</taxon>
        <taxon>Eubrachyura</taxon>
        <taxon>Portunoidea</taxon>
        <taxon>Portunidae</taxon>
        <taxon>Portuninae</taxon>
        <taxon>Portunus</taxon>
    </lineage>
</organism>
<keyword evidence="2" id="KW-1185">Reference proteome</keyword>
<sequence>MLTSTPVISGQHVNTPDTRLLTHRWSGEMVCDGSLNSATRSPLIPSTDSLHAPQHQRHSIHAASLPALTARAGKGQRSLPVNGFLRRRFVCGASVGGLETMYCVGGVVKERRSVEVLREKERRT</sequence>
<gene>
    <name evidence="1" type="ORF">E2C01_009793</name>
</gene>
<name>A0A5B7D6N9_PORTR</name>
<accession>A0A5B7D6N9</accession>
<evidence type="ECO:0000313" key="2">
    <source>
        <dbReference type="Proteomes" id="UP000324222"/>
    </source>
</evidence>
<comment type="caution">
    <text evidence="1">The sequence shown here is derived from an EMBL/GenBank/DDBJ whole genome shotgun (WGS) entry which is preliminary data.</text>
</comment>
<dbReference type="AlphaFoldDB" id="A0A5B7D6N9"/>
<evidence type="ECO:0000313" key="1">
    <source>
        <dbReference type="EMBL" id="MPC16951.1"/>
    </source>
</evidence>
<dbReference type="Proteomes" id="UP000324222">
    <property type="component" value="Unassembled WGS sequence"/>
</dbReference>
<protein>
    <submittedName>
        <fullName evidence="1">Uncharacterized protein</fullName>
    </submittedName>
</protein>
<proteinExistence type="predicted"/>